<protein>
    <submittedName>
        <fullName evidence="1">Uncharacterized protein</fullName>
    </submittedName>
</protein>
<dbReference type="EMBL" id="JBJJXI010000062">
    <property type="protein sequence ID" value="KAL3397493.1"/>
    <property type="molecule type" value="Genomic_DNA"/>
</dbReference>
<sequence>MEISRRVIASELAKCCIAVERALRAESPAAATLEYLTFKYAHSSATHVAARSVFGHCAVRVCTYTYTTRFAAARDIRLLHCAYRAAATAATAATTTTTTTAAAAATSCQKLIELVRAPLAKSFKADGQACATNFGRRHCKYNDLGEPLA</sequence>
<organism evidence="1 2">
    <name type="scientific">Trichogramma kaykai</name>
    <dbReference type="NCBI Taxonomy" id="54128"/>
    <lineage>
        <taxon>Eukaryota</taxon>
        <taxon>Metazoa</taxon>
        <taxon>Ecdysozoa</taxon>
        <taxon>Arthropoda</taxon>
        <taxon>Hexapoda</taxon>
        <taxon>Insecta</taxon>
        <taxon>Pterygota</taxon>
        <taxon>Neoptera</taxon>
        <taxon>Endopterygota</taxon>
        <taxon>Hymenoptera</taxon>
        <taxon>Apocrita</taxon>
        <taxon>Proctotrupomorpha</taxon>
        <taxon>Chalcidoidea</taxon>
        <taxon>Trichogrammatidae</taxon>
        <taxon>Trichogramma</taxon>
    </lineage>
</organism>
<dbReference type="AlphaFoldDB" id="A0ABD2WWQ4"/>
<reference evidence="1 2" key="1">
    <citation type="journal article" date="2024" name="bioRxiv">
        <title>A reference genome for Trichogramma kaykai: A tiny desert-dwelling parasitoid wasp with competing sex-ratio distorters.</title>
        <authorList>
            <person name="Culotta J."/>
            <person name="Lindsey A.R."/>
        </authorList>
    </citation>
    <scope>NUCLEOTIDE SEQUENCE [LARGE SCALE GENOMIC DNA]</scope>
    <source>
        <strain evidence="1 2">KSX58</strain>
    </source>
</reference>
<accession>A0ABD2WWQ4</accession>
<gene>
    <name evidence="1" type="ORF">TKK_008600</name>
</gene>
<keyword evidence="2" id="KW-1185">Reference proteome</keyword>
<evidence type="ECO:0000313" key="1">
    <source>
        <dbReference type="EMBL" id="KAL3397493.1"/>
    </source>
</evidence>
<evidence type="ECO:0000313" key="2">
    <source>
        <dbReference type="Proteomes" id="UP001627154"/>
    </source>
</evidence>
<name>A0ABD2WWQ4_9HYME</name>
<proteinExistence type="predicted"/>
<comment type="caution">
    <text evidence="1">The sequence shown here is derived from an EMBL/GenBank/DDBJ whole genome shotgun (WGS) entry which is preliminary data.</text>
</comment>
<dbReference type="Proteomes" id="UP001627154">
    <property type="component" value="Unassembled WGS sequence"/>
</dbReference>